<accession>A0AAD7IVW5</accession>
<feature type="non-terminal residue" evidence="1">
    <location>
        <position position="1"/>
    </location>
</feature>
<sequence length="72" mass="8167">QRRLTEEKTSIQRSLDSILYPILTLPTEITAEILLHCLPDKPVAPSGNVAPMLLGRICRKWRDIACGTPRLW</sequence>
<comment type="caution">
    <text evidence="1">The sequence shown here is derived from an EMBL/GenBank/DDBJ whole genome shotgun (WGS) entry which is preliminary data.</text>
</comment>
<keyword evidence="2" id="KW-1185">Reference proteome</keyword>
<protein>
    <recommendedName>
        <fullName evidence="3">F-box domain-containing protein</fullName>
    </recommendedName>
</protein>
<dbReference type="AlphaFoldDB" id="A0AAD7IVW5"/>
<name>A0AAD7IVW5_9AGAR</name>
<organism evidence="1 2">
    <name type="scientific">Mycena metata</name>
    <dbReference type="NCBI Taxonomy" id="1033252"/>
    <lineage>
        <taxon>Eukaryota</taxon>
        <taxon>Fungi</taxon>
        <taxon>Dikarya</taxon>
        <taxon>Basidiomycota</taxon>
        <taxon>Agaricomycotina</taxon>
        <taxon>Agaricomycetes</taxon>
        <taxon>Agaricomycetidae</taxon>
        <taxon>Agaricales</taxon>
        <taxon>Marasmiineae</taxon>
        <taxon>Mycenaceae</taxon>
        <taxon>Mycena</taxon>
    </lineage>
</organism>
<dbReference type="Proteomes" id="UP001215598">
    <property type="component" value="Unassembled WGS sequence"/>
</dbReference>
<evidence type="ECO:0000313" key="2">
    <source>
        <dbReference type="Proteomes" id="UP001215598"/>
    </source>
</evidence>
<proteinExistence type="predicted"/>
<gene>
    <name evidence="1" type="ORF">B0H16DRAFT_1260536</name>
</gene>
<evidence type="ECO:0000313" key="1">
    <source>
        <dbReference type="EMBL" id="KAJ7751656.1"/>
    </source>
</evidence>
<feature type="non-terminal residue" evidence="1">
    <location>
        <position position="72"/>
    </location>
</feature>
<evidence type="ECO:0008006" key="3">
    <source>
        <dbReference type="Google" id="ProtNLM"/>
    </source>
</evidence>
<reference evidence="1" key="1">
    <citation type="submission" date="2023-03" db="EMBL/GenBank/DDBJ databases">
        <title>Massive genome expansion in bonnet fungi (Mycena s.s.) driven by repeated elements and novel gene families across ecological guilds.</title>
        <authorList>
            <consortium name="Lawrence Berkeley National Laboratory"/>
            <person name="Harder C.B."/>
            <person name="Miyauchi S."/>
            <person name="Viragh M."/>
            <person name="Kuo A."/>
            <person name="Thoen E."/>
            <person name="Andreopoulos B."/>
            <person name="Lu D."/>
            <person name="Skrede I."/>
            <person name="Drula E."/>
            <person name="Henrissat B."/>
            <person name="Morin E."/>
            <person name="Kohler A."/>
            <person name="Barry K."/>
            <person name="LaButti K."/>
            <person name="Morin E."/>
            <person name="Salamov A."/>
            <person name="Lipzen A."/>
            <person name="Mereny Z."/>
            <person name="Hegedus B."/>
            <person name="Baldrian P."/>
            <person name="Stursova M."/>
            <person name="Weitz H."/>
            <person name="Taylor A."/>
            <person name="Grigoriev I.V."/>
            <person name="Nagy L.G."/>
            <person name="Martin F."/>
            <person name="Kauserud H."/>
        </authorList>
    </citation>
    <scope>NUCLEOTIDE SEQUENCE</scope>
    <source>
        <strain evidence="1">CBHHK182m</strain>
    </source>
</reference>
<dbReference type="EMBL" id="JARKIB010000061">
    <property type="protein sequence ID" value="KAJ7751656.1"/>
    <property type="molecule type" value="Genomic_DNA"/>
</dbReference>